<dbReference type="SMART" id="SM00587">
    <property type="entry name" value="CHK"/>
    <property type="match status" value="1"/>
</dbReference>
<dbReference type="InterPro" id="IPR015897">
    <property type="entry name" value="CHK_kinase-like"/>
</dbReference>
<protein>
    <recommendedName>
        <fullName evidence="1">CHK kinase-like domain-containing protein</fullName>
    </recommendedName>
</protein>
<keyword evidence="3" id="KW-1185">Reference proteome</keyword>
<sequence length="530" mass="61149">MKNRKSRRKCSVLMRLSVYFQQDSATAHTAAMSMRELKRIFGTRLISNNQKDPHSIDELKDYIGEEIQAFNDVELQSVVHSLSEDVSCVWRQTGAIFSSDCEHAEMAIVGFPPAWLHNEFLEKILTTSPSDSKLVVTRSEQDRPEEAVDGTLTVLFRVVVHMERSNGPRDRSLIVKTIVQNLEFFRKCKIFEREAYMYTYMLPAVHKVLLEFSSDLIPSFSPKCIYTELENPAPCIIMEDITVEGFKTMNKDDAQNINICKNVARAMAKYHVGTIGPCERAPQMLEVLAEDVYNAELRAKLEPLYRGVLKCVAREVESWPVYGDKFAGGLRRLADNVMDIIANSARASVEGMQVLSCSDLLEERREKQNCYELKVLTHGDLIMSNIMLKSSNGSPDVRFLDYQFSSYASPAIDLIRFIYTLPNEEILKSPRVVLEEYFKCANETIFLLQLPYKFFFDYIVDEIEKRSDYCVIMTATLLPIHFGDKETHKSVFELLRNIDDPLYEPNIHLTEEYKRIFKQLLDLFDEKMWL</sequence>
<dbReference type="InterPro" id="IPR011009">
    <property type="entry name" value="Kinase-like_dom_sf"/>
</dbReference>
<dbReference type="SUPFAM" id="SSF56112">
    <property type="entry name" value="Protein kinase-like (PK-like)"/>
    <property type="match status" value="1"/>
</dbReference>
<organism evidence="2 3">
    <name type="scientific">Periplaneta americana</name>
    <name type="common">American cockroach</name>
    <name type="synonym">Blatta americana</name>
    <dbReference type="NCBI Taxonomy" id="6978"/>
    <lineage>
        <taxon>Eukaryota</taxon>
        <taxon>Metazoa</taxon>
        <taxon>Ecdysozoa</taxon>
        <taxon>Arthropoda</taxon>
        <taxon>Hexapoda</taxon>
        <taxon>Insecta</taxon>
        <taxon>Pterygota</taxon>
        <taxon>Neoptera</taxon>
        <taxon>Polyneoptera</taxon>
        <taxon>Dictyoptera</taxon>
        <taxon>Blattodea</taxon>
        <taxon>Blattoidea</taxon>
        <taxon>Blattidae</taxon>
        <taxon>Blattinae</taxon>
        <taxon>Periplaneta</taxon>
    </lineage>
</organism>
<proteinExistence type="predicted"/>
<reference evidence="2 3" key="1">
    <citation type="journal article" date="2022" name="Allergy">
        <title>Genome assembly and annotation of Periplaneta americana reveal a comprehensive cockroach allergen profile.</title>
        <authorList>
            <person name="Wang L."/>
            <person name="Xiong Q."/>
            <person name="Saelim N."/>
            <person name="Wang L."/>
            <person name="Nong W."/>
            <person name="Wan A.T."/>
            <person name="Shi M."/>
            <person name="Liu X."/>
            <person name="Cao Q."/>
            <person name="Hui J.H.L."/>
            <person name="Sookrung N."/>
            <person name="Leung T.F."/>
            <person name="Tungtrongchitr A."/>
            <person name="Tsui S.K.W."/>
        </authorList>
    </citation>
    <scope>NUCLEOTIDE SEQUENCE [LARGE SCALE GENOMIC DNA]</scope>
    <source>
        <strain evidence="2">PWHHKU_190912</strain>
    </source>
</reference>
<accession>A0ABQ8T8R4</accession>
<evidence type="ECO:0000313" key="2">
    <source>
        <dbReference type="EMBL" id="KAJ4442916.1"/>
    </source>
</evidence>
<dbReference type="InterPro" id="IPR004119">
    <property type="entry name" value="EcKL"/>
</dbReference>
<evidence type="ECO:0000313" key="3">
    <source>
        <dbReference type="Proteomes" id="UP001148838"/>
    </source>
</evidence>
<name>A0ABQ8T8R4_PERAM</name>
<dbReference type="Pfam" id="PF02958">
    <property type="entry name" value="EcKL"/>
    <property type="match status" value="1"/>
</dbReference>
<dbReference type="Gene3D" id="3.90.1200.10">
    <property type="match status" value="1"/>
</dbReference>
<gene>
    <name evidence="2" type="ORF">ANN_04512</name>
</gene>
<dbReference type="EMBL" id="JAJSOF020000013">
    <property type="protein sequence ID" value="KAJ4442916.1"/>
    <property type="molecule type" value="Genomic_DNA"/>
</dbReference>
<dbReference type="Proteomes" id="UP001148838">
    <property type="component" value="Unassembled WGS sequence"/>
</dbReference>
<comment type="caution">
    <text evidence="2">The sequence shown here is derived from an EMBL/GenBank/DDBJ whole genome shotgun (WGS) entry which is preliminary data.</text>
</comment>
<dbReference type="PANTHER" id="PTHR11012">
    <property type="entry name" value="PROTEIN KINASE-LIKE DOMAIN-CONTAINING"/>
    <property type="match status" value="1"/>
</dbReference>
<dbReference type="PANTHER" id="PTHR11012:SF56">
    <property type="entry name" value="CHK KINASE-LIKE DOMAIN-CONTAINING PROTEIN-RELATED"/>
    <property type="match status" value="1"/>
</dbReference>
<evidence type="ECO:0000259" key="1">
    <source>
        <dbReference type="SMART" id="SM00587"/>
    </source>
</evidence>
<feature type="domain" description="CHK kinase-like" evidence="1">
    <location>
        <begin position="236"/>
        <end position="447"/>
    </location>
</feature>